<dbReference type="FunFam" id="2.40.40.20:FF:000019">
    <property type="entry name" value="DNA-directed RNA polymerase II subunit RPB1"/>
    <property type="match status" value="1"/>
</dbReference>
<comment type="function">
    <text evidence="6">DNA-dependent RNA polymerase catalyzes the transcription of DNA into RNA using the four ribonucleoside triphosphates as substrates.</text>
</comment>
<dbReference type="Gene3D" id="1.10.150.390">
    <property type="match status" value="1"/>
</dbReference>
<protein>
    <recommendedName>
        <fullName evidence="6">DNA-directed RNA polymerase subunit</fullName>
        <ecNumber evidence="6">2.7.7.6</ecNumber>
    </recommendedName>
</protein>
<dbReference type="Pfam" id="PF04992">
    <property type="entry name" value="RNA_pol_Rpb1_6"/>
    <property type="match status" value="1"/>
</dbReference>
<dbReference type="Pfam" id="PF04997">
    <property type="entry name" value="RNA_pol_Rpb1_1"/>
    <property type="match status" value="1"/>
</dbReference>
<dbReference type="InterPro" id="IPR007066">
    <property type="entry name" value="RNA_pol_Rpb1_3"/>
</dbReference>
<keyword evidence="3 6" id="KW-0808">Transferase</keyword>
<dbReference type="InterPro" id="IPR038593">
    <property type="entry name" value="RNA_pol_Rpb1_7_sf"/>
</dbReference>
<evidence type="ECO:0000256" key="1">
    <source>
        <dbReference type="ARBA" id="ARBA00006460"/>
    </source>
</evidence>
<dbReference type="EMBL" id="AUWU02000004">
    <property type="protein sequence ID" value="KAH0573713.1"/>
    <property type="molecule type" value="Genomic_DNA"/>
</dbReference>
<dbReference type="InterPro" id="IPR006592">
    <property type="entry name" value="RNA_pol_N"/>
</dbReference>
<evidence type="ECO:0000259" key="8">
    <source>
        <dbReference type="SMART" id="SM00663"/>
    </source>
</evidence>
<keyword evidence="2 6" id="KW-0240">DNA-directed RNA polymerase</keyword>
<evidence type="ECO:0000256" key="5">
    <source>
        <dbReference type="ARBA" id="ARBA00023163"/>
    </source>
</evidence>
<comment type="catalytic activity">
    <reaction evidence="6">
        <text>RNA(n) + a ribonucleoside 5'-triphosphate = RNA(n+1) + diphosphate</text>
        <dbReference type="Rhea" id="RHEA:21248"/>
        <dbReference type="Rhea" id="RHEA-COMP:14527"/>
        <dbReference type="Rhea" id="RHEA-COMP:17342"/>
        <dbReference type="ChEBI" id="CHEBI:33019"/>
        <dbReference type="ChEBI" id="CHEBI:61557"/>
        <dbReference type="ChEBI" id="CHEBI:140395"/>
        <dbReference type="EC" id="2.7.7.6"/>
    </reaction>
</comment>
<dbReference type="Gene3D" id="1.10.274.100">
    <property type="entry name" value="RNA polymerase Rpb1, domain 3"/>
    <property type="match status" value="1"/>
</dbReference>
<dbReference type="InterPro" id="IPR007075">
    <property type="entry name" value="RNA_pol_Rpb1_6"/>
</dbReference>
<accession>V6LVF5</accession>
<organism evidence="9">
    <name type="scientific">Spironucleus salmonicida</name>
    <dbReference type="NCBI Taxonomy" id="348837"/>
    <lineage>
        <taxon>Eukaryota</taxon>
        <taxon>Metamonada</taxon>
        <taxon>Diplomonadida</taxon>
        <taxon>Hexamitidae</taxon>
        <taxon>Hexamitinae</taxon>
        <taxon>Spironucleus</taxon>
    </lineage>
</organism>
<keyword evidence="4 6" id="KW-0548">Nucleotidyltransferase</keyword>
<dbReference type="GO" id="GO:0003899">
    <property type="term" value="F:DNA-directed RNA polymerase activity"/>
    <property type="evidence" value="ECO:0007669"/>
    <property type="project" value="UniProtKB-EC"/>
</dbReference>
<evidence type="ECO:0000313" key="10">
    <source>
        <dbReference type="EMBL" id="KAH0573713.1"/>
    </source>
</evidence>
<feature type="domain" description="RNA polymerase N-terminal" evidence="8">
    <location>
        <begin position="222"/>
        <end position="513"/>
    </location>
</feature>
<dbReference type="Gene3D" id="4.10.860.120">
    <property type="entry name" value="RNA polymerase II, clamp domain"/>
    <property type="match status" value="1"/>
</dbReference>
<gene>
    <name evidence="9" type="ORF">SS50377_11244</name>
    <name evidence="10" type="ORF">SS50377_23648</name>
</gene>
<dbReference type="PANTHER" id="PTHR19376:SF37">
    <property type="entry name" value="DNA-DIRECTED RNA POLYMERASE II SUBUNIT RPB1"/>
    <property type="match status" value="1"/>
</dbReference>
<evidence type="ECO:0000313" key="9">
    <source>
        <dbReference type="EMBL" id="EST48632.1"/>
    </source>
</evidence>
<dbReference type="Gene3D" id="6.10.250.2940">
    <property type="match status" value="1"/>
</dbReference>
<dbReference type="InterPro" id="IPR044893">
    <property type="entry name" value="RNA_pol_Rpb1_clamp_domain"/>
</dbReference>
<dbReference type="Gene3D" id="6.20.50.80">
    <property type="match status" value="1"/>
</dbReference>
<keyword evidence="5 6" id="KW-0804">Transcription</keyword>
<evidence type="ECO:0000313" key="11">
    <source>
        <dbReference type="Proteomes" id="UP000018208"/>
    </source>
</evidence>
<dbReference type="Pfam" id="PF04983">
    <property type="entry name" value="RNA_pol_Rpb1_3"/>
    <property type="match status" value="1"/>
</dbReference>
<dbReference type="Gene3D" id="2.40.40.20">
    <property type="match status" value="1"/>
</dbReference>
<dbReference type="EC" id="2.7.7.6" evidence="6"/>
<dbReference type="Proteomes" id="UP000018208">
    <property type="component" value="Unassembled WGS sequence"/>
</dbReference>
<dbReference type="InterPro" id="IPR007083">
    <property type="entry name" value="RNA_pol_Rpb1_4"/>
</dbReference>
<dbReference type="PANTHER" id="PTHR19376">
    <property type="entry name" value="DNA-DIRECTED RNA POLYMERASE"/>
    <property type="match status" value="1"/>
</dbReference>
<dbReference type="SUPFAM" id="SSF64484">
    <property type="entry name" value="beta and beta-prime subunits of DNA dependent RNA-polymerase"/>
    <property type="match status" value="1"/>
</dbReference>
<dbReference type="InterPro" id="IPR007081">
    <property type="entry name" value="RNA_pol_Rpb1_5"/>
</dbReference>
<dbReference type="InterPro" id="IPR045867">
    <property type="entry name" value="DNA-dir_RpoC_beta_prime"/>
</dbReference>
<feature type="region of interest" description="Disordered" evidence="7">
    <location>
        <begin position="1733"/>
        <end position="1787"/>
    </location>
</feature>
<keyword evidence="11" id="KW-1185">Reference proteome</keyword>
<dbReference type="InterPro" id="IPR042102">
    <property type="entry name" value="RNA_pol_Rpb1_3_sf"/>
</dbReference>
<reference evidence="9 10" key="1">
    <citation type="journal article" date="2014" name="PLoS Genet.">
        <title>The Genome of Spironucleus salmonicida Highlights a Fish Pathogen Adapted to Fluctuating Environments.</title>
        <authorList>
            <person name="Xu F."/>
            <person name="Jerlstrom-Hultqvist J."/>
            <person name="Einarsson E."/>
            <person name="Astvaldsson A."/>
            <person name="Svard S.G."/>
            <person name="Andersson J.O."/>
        </authorList>
    </citation>
    <scope>NUCLEOTIDE SEQUENCE</scope>
    <source>
        <strain evidence="10">ATCC 50377</strain>
    </source>
</reference>
<dbReference type="Gene3D" id="1.10.132.30">
    <property type="match status" value="1"/>
</dbReference>
<name>V6LVF5_9EUKA</name>
<dbReference type="GO" id="GO:0006351">
    <property type="term" value="P:DNA-templated transcription"/>
    <property type="evidence" value="ECO:0007669"/>
    <property type="project" value="InterPro"/>
</dbReference>
<reference evidence="10" key="2">
    <citation type="submission" date="2020-12" db="EMBL/GenBank/DDBJ databases">
        <title>New Spironucleus salmonicida genome in near-complete chromosomes.</title>
        <authorList>
            <person name="Xu F."/>
            <person name="Kurt Z."/>
            <person name="Jimenez-Gonzalez A."/>
            <person name="Astvaldsson A."/>
            <person name="Andersson J.O."/>
            <person name="Svard S.G."/>
        </authorList>
    </citation>
    <scope>NUCLEOTIDE SEQUENCE</scope>
    <source>
        <strain evidence="10">ATCC 50377</strain>
    </source>
</reference>
<dbReference type="EMBL" id="KI545981">
    <property type="protein sequence ID" value="EST48632.1"/>
    <property type="molecule type" value="Genomic_DNA"/>
</dbReference>
<dbReference type="Pfam" id="PF00623">
    <property type="entry name" value="RNA_pol_Rpb1_2"/>
    <property type="match status" value="1"/>
</dbReference>
<dbReference type="OrthoDB" id="270392at2759"/>
<evidence type="ECO:0000256" key="7">
    <source>
        <dbReference type="SAM" id="MobiDB-lite"/>
    </source>
</evidence>
<dbReference type="VEuPathDB" id="GiardiaDB:SS50377_23648"/>
<dbReference type="SMART" id="SM00663">
    <property type="entry name" value="RPOLA_N"/>
    <property type="match status" value="1"/>
</dbReference>
<feature type="compositionally biased region" description="Low complexity" evidence="7">
    <location>
        <begin position="1736"/>
        <end position="1779"/>
    </location>
</feature>
<dbReference type="GO" id="GO:0005665">
    <property type="term" value="C:RNA polymerase II, core complex"/>
    <property type="evidence" value="ECO:0007669"/>
    <property type="project" value="TreeGrafter"/>
</dbReference>
<dbReference type="InterPro" id="IPR038120">
    <property type="entry name" value="Rpb1_funnel_sf"/>
</dbReference>
<dbReference type="GO" id="GO:0003677">
    <property type="term" value="F:DNA binding"/>
    <property type="evidence" value="ECO:0007669"/>
    <property type="project" value="InterPro"/>
</dbReference>
<dbReference type="InterPro" id="IPR007080">
    <property type="entry name" value="RNA_pol_Rpb1_1"/>
</dbReference>
<evidence type="ECO:0000256" key="2">
    <source>
        <dbReference type="ARBA" id="ARBA00022478"/>
    </source>
</evidence>
<dbReference type="InterPro" id="IPR000722">
    <property type="entry name" value="RNA_pol_asu"/>
</dbReference>
<dbReference type="Gene3D" id="3.30.1360.140">
    <property type="match status" value="1"/>
</dbReference>
<comment type="similarity">
    <text evidence="1 6">Belongs to the RNA polymerase beta' chain family.</text>
</comment>
<evidence type="ECO:0000256" key="4">
    <source>
        <dbReference type="ARBA" id="ARBA00022695"/>
    </source>
</evidence>
<dbReference type="Pfam" id="PF04998">
    <property type="entry name" value="RNA_pol_Rpb1_5"/>
    <property type="match status" value="1"/>
</dbReference>
<sequence>MPIQDTQIDIPVGRITGVNFSIFSDKHMASFKLLNKEHNTNIDPLESNHLGVVYPEDGQCQQCNGTCGDAVGQQPCPGHFGTISLDSVQIFHPLLIKQLAQIMSCFCPTCAKLKYRVILEQYETERDKQDERIQQFRSSQPKLNFITALYKLTRDEKCCDSRILFKDRPDTNEIIRFEEQFKGNKGEVRKEESISCAVAIQIISRYQASDLFLLGLENNNPVNLVLRHIPVLPKCCRPTILMMGQTNRDQLTDVYQKLVQIVQGSKLTAGESTDARLECQRNIATAFASVVKTAKVENTAVKQVKGITDRLRGKYGILRNNCMGKRVNFCSRSVISGDPTISIDQLGVPRSVAARLSFPETVNARNKEFLQKLVHKGTQYPGANLVQIGSSLKRLDQATEPVNIKIGDIVHRHLLEGDYVMFNRQPSLHKMSFMSHRVKVLPYSTFRLNLCAAKPYNADFDGDEMNMHEPQALQSISEMAEIMLVSKQIVSCKHNAPLISIVQDSLVGSYIMTQKDKFMTQDSFQKFMMFLSYPDANYRQDYGSVINRSLLAGESNDAYSFDNSSSQESSVQQAQSSFYAGTNNIDNPFLAINTPQPAVLYPQTLWTGKQLFSMSLPTQINLDIGGRNADNINSDTCQIILQGELLTGVASNKVIGQAQGGLIHVLWKDFSPEYCRSFLDNCQRTVTNFMIEHSFSIGFGDMIISQKAKDQANVIQENLSIACQNTIYDSINNKIQLAPGQTKENGFEGTFNRQLQQSQEQLEKVVKADLSKRNALICMVNSGSKGKVFNIMQISTCLGQQYLHGQRMNFKFATYRSLPHFLPYNFDMASRGYVAHSYMFGLDPCEFFFHMIGGREGVCDTAIKTADSGYVERKMMKNMESLGLAYDNSVRNDVNHIVQFRYGDDSLDPHMCETQSYKSIGFSDKQFSKEFFINYEESCKNLTAEVFGMQKQKEFNIPSFIELIDRLQNVNEIGIADFQFQDQIFNQFSINVDLDLFSINSLQTYLQFHVKTYLNNTKVDVNSVIEDTQVLSGEQNITLLKLEYLSLLIERFWMHNIEVYSLKVNNTLSSNDIGTKTTICDIKRVINKQIVKNKLDLNINESRQTDLSPIYVVQEVNKLISFMKQRKHNESKLFRVILRQQLCSKNIVFNLRLKRSQFDQIIEELQYKFLKSACQPGEPVGPLASHSISEPATQLTLNTFHTAGTSALGSLGLPRLKELIDFRNTPIPIMSIYLDLDKKDIFAETQDQDKERQSLQGQKLMELAARLENTYFSDLIDSWAIEFDPLDSDSLIPQDKHWLSLKEQFGFCQCVEETSPFVIRYEISLKKLIEKEDAGFTVQHISDIISAYFYVTDETGGPLVSYYNGIGQIVIRVRPLLDPEILTVDIKEAIEMNDIIQKIHIGGLESIKKVFRDNYTPVIGYGLDDCSPSKQADSEDTNYIDRYGGIYFKNLKYTDGDVSNDVIKELFIRTEGSDLLSVLNMEGVDSYRTYCNDLPEIYTVLGTEACRSLLVKEMRVTLPSDGLNGRHFSMLADIMMSHPQDGKMVSINRHGMHITDTGVLTQASFEQPGDVLLDAGAFALKDNCQAISSAVLMGAEMRHGTGAFDLLLDTSVLPQPPETAHPQSALLSMQQSQQAKNDNVSHAEMSVNNNVYSAQFSAMGALSAGFIGSISAGSQRSMRSNSFLSNNGSRIGSHFNSGSHVSQLSNQLSRRSNSASAVIHYENDEYARAAVNSLDNSHSSRSSASHNSIISQRSRSMGSSRSGANSLSNSASSQNAGNNVNDQNDLF</sequence>
<dbReference type="Gene3D" id="3.30.1490.180">
    <property type="entry name" value="RNA polymerase ii"/>
    <property type="match status" value="1"/>
</dbReference>
<dbReference type="Pfam" id="PF05000">
    <property type="entry name" value="RNA_pol_Rpb1_4"/>
    <property type="match status" value="1"/>
</dbReference>
<evidence type="ECO:0000256" key="6">
    <source>
        <dbReference type="RuleBase" id="RU004279"/>
    </source>
</evidence>
<proteinExistence type="inferred from homology"/>
<evidence type="ECO:0000256" key="3">
    <source>
        <dbReference type="ARBA" id="ARBA00022679"/>
    </source>
</evidence>